<feature type="domain" description="PKD" evidence="4">
    <location>
        <begin position="603"/>
        <end position="687"/>
    </location>
</feature>
<dbReference type="InterPro" id="IPR050753">
    <property type="entry name" value="Peptidase_M14_domain"/>
</dbReference>
<dbReference type="Pfam" id="PF18911">
    <property type="entry name" value="PKD_4"/>
    <property type="match status" value="2"/>
</dbReference>
<reference evidence="5" key="1">
    <citation type="journal article" date="2020" name="mSystems">
        <title>Genome- and Community-Level Interaction Insights into Carbon Utilization and Element Cycling Functions of Hydrothermarchaeota in Hydrothermal Sediment.</title>
        <authorList>
            <person name="Zhou Z."/>
            <person name="Liu Y."/>
            <person name="Xu W."/>
            <person name="Pan J."/>
            <person name="Luo Z.H."/>
            <person name="Li M."/>
        </authorList>
    </citation>
    <scope>NUCLEOTIDE SEQUENCE</scope>
    <source>
        <strain evidence="5">SpSt-1183</strain>
    </source>
</reference>
<evidence type="ECO:0000256" key="3">
    <source>
        <dbReference type="ARBA" id="ARBA00022825"/>
    </source>
</evidence>
<protein>
    <submittedName>
        <fullName evidence="5">PKD domain-containing protein</fullName>
    </submittedName>
</protein>
<dbReference type="GO" id="GO:0004252">
    <property type="term" value="F:serine-type endopeptidase activity"/>
    <property type="evidence" value="ECO:0007669"/>
    <property type="project" value="InterPro"/>
</dbReference>
<dbReference type="SUPFAM" id="SSF52743">
    <property type="entry name" value="Subtilisin-like"/>
    <property type="match status" value="1"/>
</dbReference>
<dbReference type="InterPro" id="IPR013783">
    <property type="entry name" value="Ig-like_fold"/>
</dbReference>
<dbReference type="InterPro" id="IPR000209">
    <property type="entry name" value="Peptidase_S8/S53_dom"/>
</dbReference>
<dbReference type="GO" id="GO:0006518">
    <property type="term" value="P:peptide metabolic process"/>
    <property type="evidence" value="ECO:0007669"/>
    <property type="project" value="TreeGrafter"/>
</dbReference>
<keyword evidence="3" id="KW-0720">Serine protease</keyword>
<dbReference type="GO" id="GO:0004181">
    <property type="term" value="F:metallocarboxypeptidase activity"/>
    <property type="evidence" value="ECO:0007669"/>
    <property type="project" value="TreeGrafter"/>
</dbReference>
<dbReference type="InterPro" id="IPR036852">
    <property type="entry name" value="Peptidase_S8/S53_dom_sf"/>
</dbReference>
<dbReference type="Gene3D" id="2.60.40.10">
    <property type="entry name" value="Immunoglobulins"/>
    <property type="match status" value="2"/>
</dbReference>
<dbReference type="PANTHER" id="PTHR11532">
    <property type="entry name" value="PROTEASE M14 CARBOXYPEPTIDASE"/>
    <property type="match status" value="1"/>
</dbReference>
<evidence type="ECO:0000256" key="1">
    <source>
        <dbReference type="ARBA" id="ARBA00022670"/>
    </source>
</evidence>
<evidence type="ECO:0000313" key="5">
    <source>
        <dbReference type="EMBL" id="HDS62627.1"/>
    </source>
</evidence>
<comment type="caution">
    <text evidence="5">The sequence shown here is derived from an EMBL/GenBank/DDBJ whole genome shotgun (WGS) entry which is preliminary data.</text>
</comment>
<dbReference type="PROSITE" id="PS50093">
    <property type="entry name" value="PKD"/>
    <property type="match status" value="2"/>
</dbReference>
<dbReference type="InterPro" id="IPR022409">
    <property type="entry name" value="PKD/Chitinase_dom"/>
</dbReference>
<dbReference type="Pfam" id="PF00082">
    <property type="entry name" value="Peptidase_S8"/>
    <property type="match status" value="1"/>
</dbReference>
<dbReference type="InterPro" id="IPR018247">
    <property type="entry name" value="EF_Hand_1_Ca_BS"/>
</dbReference>
<sequence length="987" mass="103279">MLQICLMGGMRRAALVLMVILFTAVGCAAGVSAAGYAGADSAGDVSAAEIMGSGPSAFKGALAGYEEKVSTDLVLLMRGEYVSGPEGIEIGDLADAVYSRSIPASSVMTDLSGKTRVYVYVQVVPPAPTAVIDPYVAEVTDRDEEAHLAVAWVEADCLADLAAQPEVGSVEIVCPPVVYSIAAPRVGSVECEADAILKTKQLREKTGYAGAGMKVGILSDSADQWQEAAAKGDLPAEVHILADYNGDDEGTAMLEIVHDLAPEAELYFHTAYPNAVTFTTGITALADAGCQVICDDIGWLTEPFFEDGYVASHVRNLLEKRDLIYVSAGGNDAGGIHYQGAFQNDGNNWHSFAAGRNLLLTQINPASGGQSNSFMIVLQWDDVWGKSSNDYDLYLVGQNEGGYYPIMNSSKVQDGDDQPMEIIQGSYSGSSVSQVYLAVAAVNGAAPRNLEIFIFSGGKFNDPVASDEDTIFGHPAVPGVVCVGAISASDPGNDTIEPFSSRGRVTISNPAPEVRDKPDICGIDGVRVTGAGGFPSTFYGTSAAAPTVAGVTALVWGLDPGQSSDTIKEALYAGSVDLGEAGWDPVFGYGRADAMAVAVQPALSANFSASPLSGPAPLSVRFTDLSTGTITAWGWDFGDGAASGEQYPEHIYAAEGLYTVSLMVSDGQGNSDTLVMTDYINVSAAQVENVTADFTADVTSGQAPLTVQFTDRSTGPVTAWRWVFGDGSISNEQHPEHTYLQAGIYTVSLTVTGDGKSDTLTREGYISVRSGDVVDANLTFVPAGVTLAPGTETAFAILMDRAAAGISGYTITLSLDDPAIGEITAVSFPAWAGLKSNGTLPADSVWIRAVDLEGNAGTGNITLCTVTVRGETEGTTTLSILDNATIEDREGGIYKLATVPATLTVGAAAVLPFPKPDGTAYPAPTDPDGDGLYEDVDGNGRIGFNDVVVYYTNLQFVEEKQPLEAFDYDRNGRIGFNDVIVLYGMVP</sequence>
<dbReference type="SUPFAM" id="SSF63446">
    <property type="entry name" value="Type I dockerin domain"/>
    <property type="match status" value="1"/>
</dbReference>
<keyword evidence="1" id="KW-0645">Protease</keyword>
<dbReference type="CDD" id="cd05562">
    <property type="entry name" value="Peptidases_S53_like"/>
    <property type="match status" value="1"/>
</dbReference>
<evidence type="ECO:0000256" key="2">
    <source>
        <dbReference type="ARBA" id="ARBA00022801"/>
    </source>
</evidence>
<dbReference type="PROSITE" id="PS00138">
    <property type="entry name" value="SUBTILASE_SER"/>
    <property type="match status" value="1"/>
</dbReference>
<dbReference type="PROSITE" id="PS00018">
    <property type="entry name" value="EF_HAND_1"/>
    <property type="match status" value="2"/>
</dbReference>
<dbReference type="CDD" id="cd00146">
    <property type="entry name" value="PKD"/>
    <property type="match status" value="2"/>
</dbReference>
<evidence type="ECO:0000259" key="4">
    <source>
        <dbReference type="PROSITE" id="PS50093"/>
    </source>
</evidence>
<dbReference type="InterPro" id="IPR036439">
    <property type="entry name" value="Dockerin_dom_sf"/>
</dbReference>
<dbReference type="GO" id="GO:0000272">
    <property type="term" value="P:polysaccharide catabolic process"/>
    <property type="evidence" value="ECO:0007669"/>
    <property type="project" value="InterPro"/>
</dbReference>
<dbReference type="GO" id="GO:0005615">
    <property type="term" value="C:extracellular space"/>
    <property type="evidence" value="ECO:0007669"/>
    <property type="project" value="TreeGrafter"/>
</dbReference>
<accession>A0A831PM17</accession>
<feature type="domain" description="PKD" evidence="4">
    <location>
        <begin position="690"/>
        <end position="773"/>
    </location>
</feature>
<name>A0A831PM17_9EURY</name>
<proteinExistence type="predicted"/>
<keyword evidence="2" id="KW-0378">Hydrolase</keyword>
<dbReference type="InterPro" id="IPR035986">
    <property type="entry name" value="PKD_dom_sf"/>
</dbReference>
<dbReference type="SMART" id="SM00089">
    <property type="entry name" value="PKD"/>
    <property type="match status" value="2"/>
</dbReference>
<dbReference type="Proteomes" id="UP000885648">
    <property type="component" value="Unassembled WGS sequence"/>
</dbReference>
<gene>
    <name evidence="5" type="ORF">ENN52_00555</name>
</gene>
<dbReference type="InterPro" id="IPR034075">
    <property type="entry name" value="Glr3161-like_dom"/>
</dbReference>
<dbReference type="PANTHER" id="PTHR11532:SF57">
    <property type="entry name" value="CARBOXYPEPTIDASE D, B"/>
    <property type="match status" value="1"/>
</dbReference>
<dbReference type="InterPro" id="IPR023828">
    <property type="entry name" value="Peptidase_S8_Ser-AS"/>
</dbReference>
<dbReference type="InterPro" id="IPR000601">
    <property type="entry name" value="PKD_dom"/>
</dbReference>
<dbReference type="EMBL" id="DSBY01000028">
    <property type="protein sequence ID" value="HDS62627.1"/>
    <property type="molecule type" value="Genomic_DNA"/>
</dbReference>
<dbReference type="AlphaFoldDB" id="A0A831PM17"/>
<dbReference type="FunFam" id="2.60.40.10:FF:000270">
    <property type="entry name" value="Cell surface protein"/>
    <property type="match status" value="2"/>
</dbReference>
<dbReference type="Gene3D" id="3.40.50.200">
    <property type="entry name" value="Peptidase S8/S53 domain"/>
    <property type="match status" value="2"/>
</dbReference>
<organism evidence="5">
    <name type="scientific">Methanofollis liminatans</name>
    <dbReference type="NCBI Taxonomy" id="2201"/>
    <lineage>
        <taxon>Archaea</taxon>
        <taxon>Methanobacteriati</taxon>
        <taxon>Methanobacteriota</taxon>
        <taxon>Stenosarchaea group</taxon>
        <taxon>Methanomicrobia</taxon>
        <taxon>Methanomicrobiales</taxon>
        <taxon>Methanomicrobiaceae</taxon>
        <taxon>Methanofollis</taxon>
    </lineage>
</organism>
<dbReference type="SUPFAM" id="SSF49299">
    <property type="entry name" value="PKD domain"/>
    <property type="match status" value="2"/>
</dbReference>
<dbReference type="GO" id="GO:0016485">
    <property type="term" value="P:protein processing"/>
    <property type="evidence" value="ECO:0007669"/>
    <property type="project" value="TreeGrafter"/>
</dbReference>